<protein>
    <submittedName>
        <fullName evidence="1">SDR family oxidoreductase</fullName>
    </submittedName>
</protein>
<dbReference type="Pfam" id="PF13561">
    <property type="entry name" value="adh_short_C2"/>
    <property type="match status" value="1"/>
</dbReference>
<keyword evidence="2" id="KW-1185">Reference proteome</keyword>
<name>A0ABW8JTG5_9GAMM</name>
<gene>
    <name evidence="1" type="ORF">ISP17_10730</name>
</gene>
<dbReference type="InterPro" id="IPR002347">
    <property type="entry name" value="SDR_fam"/>
</dbReference>
<dbReference type="Gene3D" id="3.40.50.720">
    <property type="entry name" value="NAD(P)-binding Rossmann-like Domain"/>
    <property type="match status" value="1"/>
</dbReference>
<dbReference type="SUPFAM" id="SSF51735">
    <property type="entry name" value="NAD(P)-binding Rossmann-fold domains"/>
    <property type="match status" value="1"/>
</dbReference>
<proteinExistence type="predicted"/>
<dbReference type="InterPro" id="IPR036291">
    <property type="entry name" value="NAD(P)-bd_dom_sf"/>
</dbReference>
<evidence type="ECO:0000313" key="1">
    <source>
        <dbReference type="EMBL" id="MFK2904442.1"/>
    </source>
</evidence>
<accession>A0ABW8JTG5</accession>
<evidence type="ECO:0000313" key="2">
    <source>
        <dbReference type="Proteomes" id="UP001620460"/>
    </source>
</evidence>
<comment type="caution">
    <text evidence="1">The sequence shown here is derived from an EMBL/GenBank/DDBJ whole genome shotgun (WGS) entry which is preliminary data.</text>
</comment>
<dbReference type="EMBL" id="JADIKM010000003">
    <property type="protein sequence ID" value="MFK2904442.1"/>
    <property type="molecule type" value="Genomic_DNA"/>
</dbReference>
<dbReference type="Proteomes" id="UP001620460">
    <property type="component" value="Unassembled WGS sequence"/>
</dbReference>
<reference evidence="1 2" key="1">
    <citation type="submission" date="2020-10" db="EMBL/GenBank/DDBJ databases">
        <title>Phylogeny of dyella-like bacteria.</title>
        <authorList>
            <person name="Fu J."/>
        </authorList>
    </citation>
    <scope>NUCLEOTIDE SEQUENCE [LARGE SCALE GENOMIC DNA]</scope>
    <source>
        <strain evidence="1 2">Gsoil3046</strain>
    </source>
</reference>
<organism evidence="1 2">
    <name type="scientific">Dyella ginsengisoli</name>
    <dbReference type="NCBI Taxonomy" id="363848"/>
    <lineage>
        <taxon>Bacteria</taxon>
        <taxon>Pseudomonadati</taxon>
        <taxon>Pseudomonadota</taxon>
        <taxon>Gammaproteobacteria</taxon>
        <taxon>Lysobacterales</taxon>
        <taxon>Rhodanobacteraceae</taxon>
        <taxon>Dyella</taxon>
    </lineage>
</organism>
<sequence>MQCTRRSPRRRLCWGGETGLSCEISAPGSEGELRYSPLVLMSRFGKPDEIAAAIAFLGSDDAACITGQTVFVDGGASIGKAPV</sequence>